<accession>A0A0A9FNC7</accession>
<evidence type="ECO:0000313" key="2">
    <source>
        <dbReference type="EMBL" id="JAE14320.1"/>
    </source>
</evidence>
<evidence type="ECO:0000256" key="1">
    <source>
        <dbReference type="SAM" id="MobiDB-lite"/>
    </source>
</evidence>
<dbReference type="EMBL" id="GBRH01183576">
    <property type="protein sequence ID" value="JAE14320.1"/>
    <property type="molecule type" value="Transcribed_RNA"/>
</dbReference>
<protein>
    <submittedName>
        <fullName evidence="2">Uncharacterized protein</fullName>
    </submittedName>
</protein>
<sequence length="72" mass="7996">MRGSGARSRRDGDPLPPQDSGTAPAIREAQARGERALLRRILSNCHFPLFFLNLLLLMEITNPIGDLVRTIL</sequence>
<feature type="region of interest" description="Disordered" evidence="1">
    <location>
        <begin position="1"/>
        <end position="28"/>
    </location>
</feature>
<proteinExistence type="predicted"/>
<reference evidence="2" key="1">
    <citation type="submission" date="2014-09" db="EMBL/GenBank/DDBJ databases">
        <authorList>
            <person name="Magalhaes I.L.F."/>
            <person name="Oliveira U."/>
            <person name="Santos F.R."/>
            <person name="Vidigal T.H.D.A."/>
            <person name="Brescovit A.D."/>
            <person name="Santos A.J."/>
        </authorList>
    </citation>
    <scope>NUCLEOTIDE SEQUENCE</scope>
    <source>
        <tissue evidence="2">Shoot tissue taken approximately 20 cm above the soil surface</tissue>
    </source>
</reference>
<name>A0A0A9FNC7_ARUDO</name>
<dbReference type="AlphaFoldDB" id="A0A0A9FNC7"/>
<organism evidence="2">
    <name type="scientific">Arundo donax</name>
    <name type="common">Giant reed</name>
    <name type="synonym">Donax arundinaceus</name>
    <dbReference type="NCBI Taxonomy" id="35708"/>
    <lineage>
        <taxon>Eukaryota</taxon>
        <taxon>Viridiplantae</taxon>
        <taxon>Streptophyta</taxon>
        <taxon>Embryophyta</taxon>
        <taxon>Tracheophyta</taxon>
        <taxon>Spermatophyta</taxon>
        <taxon>Magnoliopsida</taxon>
        <taxon>Liliopsida</taxon>
        <taxon>Poales</taxon>
        <taxon>Poaceae</taxon>
        <taxon>PACMAD clade</taxon>
        <taxon>Arundinoideae</taxon>
        <taxon>Arundineae</taxon>
        <taxon>Arundo</taxon>
    </lineage>
</organism>
<reference evidence="2" key="2">
    <citation type="journal article" date="2015" name="Data Brief">
        <title>Shoot transcriptome of the giant reed, Arundo donax.</title>
        <authorList>
            <person name="Barrero R.A."/>
            <person name="Guerrero F.D."/>
            <person name="Moolhuijzen P."/>
            <person name="Goolsby J.A."/>
            <person name="Tidwell J."/>
            <person name="Bellgard S.E."/>
            <person name="Bellgard M.I."/>
        </authorList>
    </citation>
    <scope>NUCLEOTIDE SEQUENCE</scope>
    <source>
        <tissue evidence="2">Shoot tissue taken approximately 20 cm above the soil surface</tissue>
    </source>
</reference>